<reference evidence="1 2" key="1">
    <citation type="submission" date="2019-02" db="EMBL/GenBank/DDBJ databases">
        <title>Deep-cultivation of Planctomycetes and their phenomic and genomic characterization uncovers novel biology.</title>
        <authorList>
            <person name="Wiegand S."/>
            <person name="Jogler M."/>
            <person name="Boedeker C."/>
            <person name="Pinto D."/>
            <person name="Vollmers J."/>
            <person name="Rivas-Marin E."/>
            <person name="Kohn T."/>
            <person name="Peeters S.H."/>
            <person name="Heuer A."/>
            <person name="Rast P."/>
            <person name="Oberbeckmann S."/>
            <person name="Bunk B."/>
            <person name="Jeske O."/>
            <person name="Meyerdierks A."/>
            <person name="Storesund J.E."/>
            <person name="Kallscheuer N."/>
            <person name="Luecker S."/>
            <person name="Lage O.M."/>
            <person name="Pohl T."/>
            <person name="Merkel B.J."/>
            <person name="Hornburger P."/>
            <person name="Mueller R.-W."/>
            <person name="Bruemmer F."/>
            <person name="Labrenz M."/>
            <person name="Spormann A.M."/>
            <person name="Op den Camp H."/>
            <person name="Overmann J."/>
            <person name="Amann R."/>
            <person name="Jetten M.S.M."/>
            <person name="Mascher T."/>
            <person name="Medema M.H."/>
            <person name="Devos D.P."/>
            <person name="Kaster A.-K."/>
            <person name="Ovreas L."/>
            <person name="Rohde M."/>
            <person name="Galperin M.Y."/>
            <person name="Jogler C."/>
        </authorList>
    </citation>
    <scope>NUCLEOTIDE SEQUENCE [LARGE SCALE GENOMIC DNA]</scope>
    <source>
        <strain evidence="1 2">ETA_A8</strain>
    </source>
</reference>
<sequence>MKIDNTKLRFGNYRSPPFRYGERVDCLARGEVTIWGQSDGRIPWPIGKKVSALSLVLFGDLAKAVRREAAVAVRYWWGVGNRTVWIWRRALGVTQTEGDRNLRQEYMTPKHNRRMTAAATAVADAPERRQKIAKSRRGKPCPPEVIAKLRKANKGKKMSHAVRTKMSEVHKLRGTHPPAAGVPWTAEEIELLRTLRPSEVANRTHRTMTAVYAARRKFGLVRKTD</sequence>
<evidence type="ECO:0000313" key="2">
    <source>
        <dbReference type="Proteomes" id="UP000315017"/>
    </source>
</evidence>
<name>A0A517Y920_9BACT</name>
<keyword evidence="2" id="KW-1185">Reference proteome</keyword>
<protein>
    <submittedName>
        <fullName evidence="1">Uncharacterized protein</fullName>
    </submittedName>
</protein>
<accession>A0A517Y920</accession>
<dbReference type="Proteomes" id="UP000315017">
    <property type="component" value="Chromosome"/>
</dbReference>
<dbReference type="AlphaFoldDB" id="A0A517Y920"/>
<dbReference type="OrthoDB" id="258970at2"/>
<evidence type="ECO:0000313" key="1">
    <source>
        <dbReference type="EMBL" id="QDU26715.1"/>
    </source>
</evidence>
<dbReference type="EMBL" id="CP036274">
    <property type="protein sequence ID" value="QDU26715.1"/>
    <property type="molecule type" value="Genomic_DNA"/>
</dbReference>
<dbReference type="KEGG" id="aagg:ETAA8_17960"/>
<organism evidence="1 2">
    <name type="scientific">Anatilimnocola aggregata</name>
    <dbReference type="NCBI Taxonomy" id="2528021"/>
    <lineage>
        <taxon>Bacteria</taxon>
        <taxon>Pseudomonadati</taxon>
        <taxon>Planctomycetota</taxon>
        <taxon>Planctomycetia</taxon>
        <taxon>Pirellulales</taxon>
        <taxon>Pirellulaceae</taxon>
        <taxon>Anatilimnocola</taxon>
    </lineage>
</organism>
<gene>
    <name evidence="1" type="ORF">ETAA8_17960</name>
</gene>
<dbReference type="RefSeq" id="WP_145087506.1">
    <property type="nucleotide sequence ID" value="NZ_CP036274.1"/>
</dbReference>
<proteinExistence type="predicted"/>